<proteinExistence type="inferred from homology"/>
<dbReference type="EMBL" id="QKVK01000010">
    <property type="protein sequence ID" value="PZF75398.1"/>
    <property type="molecule type" value="Genomic_DNA"/>
</dbReference>
<comment type="caution">
    <text evidence="2">The sequence shown here is derived from an EMBL/GenBank/DDBJ whole genome shotgun (WGS) entry which is preliminary data.</text>
</comment>
<organism evidence="2 3">
    <name type="scientific">Aestuariivirga litoralis</name>
    <dbReference type="NCBI Taxonomy" id="2650924"/>
    <lineage>
        <taxon>Bacteria</taxon>
        <taxon>Pseudomonadati</taxon>
        <taxon>Pseudomonadota</taxon>
        <taxon>Alphaproteobacteria</taxon>
        <taxon>Hyphomicrobiales</taxon>
        <taxon>Aestuariivirgaceae</taxon>
        <taxon>Aestuariivirga</taxon>
    </lineage>
</organism>
<dbReference type="PROSITE" id="PS00061">
    <property type="entry name" value="ADH_SHORT"/>
    <property type="match status" value="1"/>
</dbReference>
<comment type="similarity">
    <text evidence="1">Belongs to the short-chain dehydrogenases/reductases (SDR) family.</text>
</comment>
<dbReference type="CDD" id="cd05233">
    <property type="entry name" value="SDR_c"/>
    <property type="match status" value="1"/>
</dbReference>
<dbReference type="FunFam" id="3.40.50.720:FF:000084">
    <property type="entry name" value="Short-chain dehydrogenase reductase"/>
    <property type="match status" value="1"/>
</dbReference>
<evidence type="ECO:0000313" key="3">
    <source>
        <dbReference type="Proteomes" id="UP000248795"/>
    </source>
</evidence>
<evidence type="ECO:0000256" key="1">
    <source>
        <dbReference type="ARBA" id="ARBA00006484"/>
    </source>
</evidence>
<evidence type="ECO:0000313" key="2">
    <source>
        <dbReference type="EMBL" id="PZF75398.1"/>
    </source>
</evidence>
<dbReference type="InterPro" id="IPR036291">
    <property type="entry name" value="NAD(P)-bd_dom_sf"/>
</dbReference>
<dbReference type="AlphaFoldDB" id="A0A2W2B5J9"/>
<protein>
    <submittedName>
        <fullName evidence="2">SDR family NAD(P)-dependent oxidoreductase</fullName>
    </submittedName>
</protein>
<dbReference type="GO" id="GO:0016616">
    <property type="term" value="F:oxidoreductase activity, acting on the CH-OH group of donors, NAD or NADP as acceptor"/>
    <property type="evidence" value="ECO:0007669"/>
    <property type="project" value="TreeGrafter"/>
</dbReference>
<dbReference type="SUPFAM" id="SSF51735">
    <property type="entry name" value="NAD(P)-binding Rossmann-fold domains"/>
    <property type="match status" value="1"/>
</dbReference>
<gene>
    <name evidence="2" type="ORF">DK847_17925</name>
</gene>
<dbReference type="NCBIfam" id="NF005559">
    <property type="entry name" value="PRK07231.1"/>
    <property type="match status" value="1"/>
</dbReference>
<dbReference type="Gene3D" id="3.40.50.720">
    <property type="entry name" value="NAD(P)-binding Rossmann-like Domain"/>
    <property type="match status" value="1"/>
</dbReference>
<sequence>MAAPRATLGRRVPQAAALDRRNRPHIVAALSGGRRAMGLLNGQICMVTGAGQGLGRAIALEMSREGAFAALIDRNPETLAAVAEDIARSGGQCSQHSFDVTDYDAYARAVADIEARHGRIDTLVNNAGINPATKSILDDRLEDWRRTIAINLEAVYMGSKLVAPVMVRQKRGRIIHISSIQGFASSGLCGSYNAAKGALIAYTKSMAVELAPFNILVNAVAPGFMVTPMSVVNGVDETTTPEFVEWYVDKRKIPLGRSGQPEDVSGTVVFLASDYCRYMTGQLLVVDGGLMSTF</sequence>
<dbReference type="InterPro" id="IPR020904">
    <property type="entry name" value="Sc_DH/Rdtase_CS"/>
</dbReference>
<dbReference type="PANTHER" id="PTHR42760">
    <property type="entry name" value="SHORT-CHAIN DEHYDROGENASES/REDUCTASES FAMILY MEMBER"/>
    <property type="match status" value="1"/>
</dbReference>
<dbReference type="Pfam" id="PF13561">
    <property type="entry name" value="adh_short_C2"/>
    <property type="match status" value="1"/>
</dbReference>
<name>A0A2W2B5J9_9HYPH</name>
<keyword evidence="3" id="KW-1185">Reference proteome</keyword>
<reference evidence="3" key="1">
    <citation type="submission" date="2018-06" db="EMBL/GenBank/DDBJ databases">
        <title>Aestuariibacter litoralis strain KCTC 52945T.</title>
        <authorList>
            <person name="Li X."/>
            <person name="Salam N."/>
            <person name="Li J.-L."/>
            <person name="Chen Y.-M."/>
            <person name="Yang Z.-W."/>
            <person name="Zhang L.-Y."/>
            <person name="Han M.-X."/>
            <person name="Xiao M."/>
            <person name="Li W.-J."/>
        </authorList>
    </citation>
    <scope>NUCLEOTIDE SEQUENCE [LARGE SCALE GENOMIC DNA]</scope>
    <source>
        <strain evidence="3">KCTC 52945</strain>
    </source>
</reference>
<dbReference type="PRINTS" id="PR00081">
    <property type="entry name" value="GDHRDH"/>
</dbReference>
<dbReference type="InterPro" id="IPR002347">
    <property type="entry name" value="SDR_fam"/>
</dbReference>
<dbReference type="Proteomes" id="UP000248795">
    <property type="component" value="Unassembled WGS sequence"/>
</dbReference>
<accession>A0A2W2B5J9</accession>
<dbReference type="PRINTS" id="PR00080">
    <property type="entry name" value="SDRFAMILY"/>
</dbReference>